<dbReference type="EMBL" id="JACGWJ010000385">
    <property type="protein sequence ID" value="KAL0292829.1"/>
    <property type="molecule type" value="Genomic_DNA"/>
</dbReference>
<reference evidence="3" key="2">
    <citation type="journal article" date="2024" name="Plant">
        <title>Genomic evolution and insights into agronomic trait innovations of Sesamum species.</title>
        <authorList>
            <person name="Miao H."/>
            <person name="Wang L."/>
            <person name="Qu L."/>
            <person name="Liu H."/>
            <person name="Sun Y."/>
            <person name="Le M."/>
            <person name="Wang Q."/>
            <person name="Wei S."/>
            <person name="Zheng Y."/>
            <person name="Lin W."/>
            <person name="Duan Y."/>
            <person name="Cao H."/>
            <person name="Xiong S."/>
            <person name="Wang X."/>
            <person name="Wei L."/>
            <person name="Li C."/>
            <person name="Ma Q."/>
            <person name="Ju M."/>
            <person name="Zhao R."/>
            <person name="Li G."/>
            <person name="Mu C."/>
            <person name="Tian Q."/>
            <person name="Mei H."/>
            <person name="Zhang T."/>
            <person name="Gao T."/>
            <person name="Zhang H."/>
        </authorList>
    </citation>
    <scope>NUCLEOTIDE SEQUENCE</scope>
    <source>
        <strain evidence="3">G02</strain>
    </source>
</reference>
<dbReference type="PANTHER" id="PTHR31286">
    <property type="entry name" value="GLYCINE-RICH CELL WALL STRUCTURAL PROTEIN 1.8-LIKE"/>
    <property type="match status" value="1"/>
</dbReference>
<dbReference type="InterPro" id="IPR025558">
    <property type="entry name" value="DUF4283"/>
</dbReference>
<dbReference type="InterPro" id="IPR040256">
    <property type="entry name" value="At4g02000-like"/>
</dbReference>
<accession>A0AAW2JDT2</accession>
<comment type="caution">
    <text evidence="3">The sequence shown here is derived from an EMBL/GenBank/DDBJ whole genome shotgun (WGS) entry which is preliminary data.</text>
</comment>
<feature type="compositionally biased region" description="Polar residues" evidence="1">
    <location>
        <begin position="1"/>
        <end position="11"/>
    </location>
</feature>
<dbReference type="AlphaFoldDB" id="A0AAW2JDT2"/>
<dbReference type="Pfam" id="PF14111">
    <property type="entry name" value="DUF4283"/>
    <property type="match status" value="1"/>
</dbReference>
<protein>
    <recommendedName>
        <fullName evidence="2">DUF4283 domain-containing protein</fullName>
    </recommendedName>
</protein>
<evidence type="ECO:0000256" key="1">
    <source>
        <dbReference type="SAM" id="MobiDB-lite"/>
    </source>
</evidence>
<proteinExistence type="predicted"/>
<name>A0AAW2JDT2_SESRA</name>
<evidence type="ECO:0000313" key="3">
    <source>
        <dbReference type="EMBL" id="KAL0292829.1"/>
    </source>
</evidence>
<dbReference type="PANTHER" id="PTHR31286:SF99">
    <property type="entry name" value="DUF4283 DOMAIN-CONTAINING PROTEIN"/>
    <property type="match status" value="1"/>
</dbReference>
<feature type="region of interest" description="Disordered" evidence="1">
    <location>
        <begin position="1"/>
        <end position="50"/>
    </location>
</feature>
<gene>
    <name evidence="3" type="ORF">Sradi_6970300</name>
</gene>
<sequence>MADAPASTSSPDNPPPVVISPSPDNHGPPLVTTTPSPDPPPVVISPSPVNPAKSSATPEFFVGNVKINMAQTDSIADGFLNSSRKTLRFIPPEKQNDEVIIKPSIDMIERGSERWYSTAVGYFLGKKPFFPQLEAYARANWKGLKHVSATANGFFFFTFKNRAFMEEVMEEGPWLYQGQPVVLQAWEQGLSLRRHKHMQVPVWIRIRHLPMEYWTEDGLSAVASGVGIPLYTDKITKLCSRLDFARVCIMLDFHSKLPRHLVVISPVMREGKYLPIKVDIEYEWLPLRCLHCCSLGHDRKSCPEAQVRKPTIPVSVFVEKRQSTPVDVPSQAGADVADDLAAEEDHTNTPPELRSAAIPHPLLHRLFYNVWKNCRGQSFIQR</sequence>
<evidence type="ECO:0000259" key="2">
    <source>
        <dbReference type="Pfam" id="PF14111"/>
    </source>
</evidence>
<reference evidence="3" key="1">
    <citation type="submission" date="2020-06" db="EMBL/GenBank/DDBJ databases">
        <authorList>
            <person name="Li T."/>
            <person name="Hu X."/>
            <person name="Zhang T."/>
            <person name="Song X."/>
            <person name="Zhang H."/>
            <person name="Dai N."/>
            <person name="Sheng W."/>
            <person name="Hou X."/>
            <person name="Wei L."/>
        </authorList>
    </citation>
    <scope>NUCLEOTIDE SEQUENCE</scope>
    <source>
        <strain evidence="3">G02</strain>
        <tissue evidence="3">Leaf</tissue>
    </source>
</reference>
<organism evidence="3">
    <name type="scientific">Sesamum radiatum</name>
    <name type="common">Black benniseed</name>
    <dbReference type="NCBI Taxonomy" id="300843"/>
    <lineage>
        <taxon>Eukaryota</taxon>
        <taxon>Viridiplantae</taxon>
        <taxon>Streptophyta</taxon>
        <taxon>Embryophyta</taxon>
        <taxon>Tracheophyta</taxon>
        <taxon>Spermatophyta</taxon>
        <taxon>Magnoliopsida</taxon>
        <taxon>eudicotyledons</taxon>
        <taxon>Gunneridae</taxon>
        <taxon>Pentapetalae</taxon>
        <taxon>asterids</taxon>
        <taxon>lamiids</taxon>
        <taxon>Lamiales</taxon>
        <taxon>Pedaliaceae</taxon>
        <taxon>Sesamum</taxon>
    </lineage>
</organism>
<feature type="domain" description="DUF4283" evidence="2">
    <location>
        <begin position="112"/>
        <end position="190"/>
    </location>
</feature>